<dbReference type="Proteomes" id="UP000001542">
    <property type="component" value="Unassembled WGS sequence"/>
</dbReference>
<dbReference type="eggNOG" id="KOG4242">
    <property type="taxonomic scope" value="Eukaryota"/>
</dbReference>
<dbReference type="OrthoDB" id="18598at2759"/>
<accession>A2E663</accession>
<dbReference type="PANTHER" id="PTHR24112:SF66">
    <property type="entry name" value="LEUCINE-RICH REPEAT, ISOFORM F"/>
    <property type="match status" value="1"/>
</dbReference>
<dbReference type="VEuPathDB" id="TrichDB:TVAGG3_0183010"/>
<name>A2E663_TRIV3</name>
<reference evidence="1" key="2">
    <citation type="journal article" date="2007" name="Science">
        <title>Draft genome sequence of the sexually transmitted pathogen Trichomonas vaginalis.</title>
        <authorList>
            <person name="Carlton J.M."/>
            <person name="Hirt R.P."/>
            <person name="Silva J.C."/>
            <person name="Delcher A.L."/>
            <person name="Schatz M."/>
            <person name="Zhao Q."/>
            <person name="Wortman J.R."/>
            <person name="Bidwell S.L."/>
            <person name="Alsmark U.C.M."/>
            <person name="Besteiro S."/>
            <person name="Sicheritz-Ponten T."/>
            <person name="Noel C.J."/>
            <person name="Dacks J.B."/>
            <person name="Foster P.G."/>
            <person name="Simillion C."/>
            <person name="Van de Peer Y."/>
            <person name="Miranda-Saavedra D."/>
            <person name="Barton G.J."/>
            <person name="Westrop G.D."/>
            <person name="Mueller S."/>
            <person name="Dessi D."/>
            <person name="Fiori P.L."/>
            <person name="Ren Q."/>
            <person name="Paulsen I."/>
            <person name="Zhang H."/>
            <person name="Bastida-Corcuera F.D."/>
            <person name="Simoes-Barbosa A."/>
            <person name="Brown M.T."/>
            <person name="Hayes R.D."/>
            <person name="Mukherjee M."/>
            <person name="Okumura C.Y."/>
            <person name="Schneider R."/>
            <person name="Smith A.J."/>
            <person name="Vanacova S."/>
            <person name="Villalvazo M."/>
            <person name="Haas B.J."/>
            <person name="Pertea M."/>
            <person name="Feldblyum T.V."/>
            <person name="Utterback T.R."/>
            <person name="Shu C.L."/>
            <person name="Osoegawa K."/>
            <person name="de Jong P.J."/>
            <person name="Hrdy I."/>
            <person name="Horvathova L."/>
            <person name="Zubacova Z."/>
            <person name="Dolezal P."/>
            <person name="Malik S.B."/>
            <person name="Logsdon J.M. Jr."/>
            <person name="Henze K."/>
            <person name="Gupta A."/>
            <person name="Wang C.C."/>
            <person name="Dunne R.L."/>
            <person name="Upcroft J.A."/>
            <person name="Upcroft P."/>
            <person name="White O."/>
            <person name="Salzberg S.L."/>
            <person name="Tang P."/>
            <person name="Chiu C.-H."/>
            <person name="Lee Y.-S."/>
            <person name="Embley T.M."/>
            <person name="Coombs G.H."/>
            <person name="Mottram J.C."/>
            <person name="Tachezy J."/>
            <person name="Fraser-Liggett C.M."/>
            <person name="Johnson P.J."/>
        </authorList>
    </citation>
    <scope>NUCLEOTIDE SEQUENCE [LARGE SCALE GENOMIC DNA]</scope>
    <source>
        <strain evidence="1">G3</strain>
    </source>
</reference>
<dbReference type="STRING" id="5722.A2E663"/>
<dbReference type="InterPro" id="IPR032675">
    <property type="entry name" value="LRR_dom_sf"/>
</dbReference>
<gene>
    <name evidence="1" type="ORF">TVAG_362860</name>
</gene>
<keyword evidence="2" id="KW-1185">Reference proteome</keyword>
<dbReference type="GO" id="GO:0016477">
    <property type="term" value="P:cell migration"/>
    <property type="evidence" value="ECO:0000318"/>
    <property type="project" value="GO_Central"/>
</dbReference>
<dbReference type="Gene3D" id="3.80.10.10">
    <property type="entry name" value="Ribonuclease Inhibitor"/>
    <property type="match status" value="1"/>
</dbReference>
<dbReference type="GO" id="GO:0030027">
    <property type="term" value="C:lamellipodium"/>
    <property type="evidence" value="ECO:0000318"/>
    <property type="project" value="GO_Central"/>
</dbReference>
<reference evidence="1" key="1">
    <citation type="submission" date="2006-10" db="EMBL/GenBank/DDBJ databases">
        <authorList>
            <person name="Amadeo P."/>
            <person name="Zhao Q."/>
            <person name="Wortman J."/>
            <person name="Fraser-Liggett C."/>
            <person name="Carlton J."/>
        </authorList>
    </citation>
    <scope>NUCLEOTIDE SEQUENCE</scope>
    <source>
        <strain evidence="1">G3</strain>
    </source>
</reference>
<dbReference type="SUPFAM" id="SSF52047">
    <property type="entry name" value="RNI-like"/>
    <property type="match status" value="2"/>
</dbReference>
<evidence type="ECO:0000313" key="1">
    <source>
        <dbReference type="EMBL" id="EAY11905.1"/>
    </source>
</evidence>
<dbReference type="PANTHER" id="PTHR24112">
    <property type="entry name" value="LEUCINE-RICH REPEAT, ISOFORM F-RELATED"/>
    <property type="match status" value="1"/>
</dbReference>
<dbReference type="InParanoid" id="A2E663"/>
<proteinExistence type="predicted"/>
<dbReference type="AlphaFoldDB" id="A2E663"/>
<evidence type="ECO:0008006" key="3">
    <source>
        <dbReference type="Google" id="ProtNLM"/>
    </source>
</evidence>
<dbReference type="VEuPathDB" id="TrichDB:TVAG_362860"/>
<evidence type="ECO:0000313" key="2">
    <source>
        <dbReference type="Proteomes" id="UP000001542"/>
    </source>
</evidence>
<sequence>MKNIDTKPNFDAHLSESEMKMAEKLVPLHQAKIHIAIRADFSIDDVVYQQGVICLSEHMMTFRRKRMMGKAFHHALELHLFSIVKMKTLSDYFIVILTDENEIKIYTPEGIRLARTILRDYLLSSSLIPPSRRFEFKPHDGNLFPPFNPAISPSQAFQFTYNAFCSYLDCSYQHEVVRFYHKNLTRNTGIINLNQLPIQLMETNIRLSMDLSPFFNALKYCSYIFGICCTNITHPDLFEAIAPLIEINCNLHILSIENCNIASGVGELAQAIANNPDIKISYFDLSGNPFADATPLMGVFAAYPHDVFFLDFGNCNLSSSATEMLMNAIRSNEHLWKLGYFHIPYAKINDKSAQIFKDHLRSLSQNGIHSLHSIDFGGIQSGVHHILEGLVAYPQPVDTLRINDSKIKPNSFNALISLIRNSDFLSELNISGSSLKIEQIVQIIKTIQENRSMKKFTLYIGGLKINGPNLETVLNQMKKTATIWVGLGLENNGLEVADVELLNRKLPKFTNLSKLELADNFHHLQKGIGDALAKLSELESLKYLGIKGCKSNGMETEIIPILRSLRSNTKITTLDISFNYSRQEGLEAIAELIRKNNSIKQLFIDGNRPKTIDPIIDVMDAIKLNNTILNCPIPNDDIYKAIAKKKSKERARLEYVIAQHQNDDYIKLLTNQVNNNVTSFMNLKNVPELDAMIEELTGQLAEELQSLQLTMHSANCELIGLNLPFKAETDHDQNGGTVVDVDTEAADTYGTKEAKRQVIEQVSEDVSNLQMLYTKTIKTV</sequence>
<protein>
    <recommendedName>
        <fullName evidence="3">Leucine Rich Repeat family protein</fullName>
    </recommendedName>
</protein>
<dbReference type="SMR" id="A2E663"/>
<dbReference type="InterPro" id="IPR051279">
    <property type="entry name" value="PP1-Reg/Actin-Interact_Protein"/>
</dbReference>
<dbReference type="GO" id="GO:0034315">
    <property type="term" value="P:regulation of Arp2/3 complex-mediated actin nucleation"/>
    <property type="evidence" value="ECO:0000318"/>
    <property type="project" value="GO_Central"/>
</dbReference>
<dbReference type="GO" id="GO:0005886">
    <property type="term" value="C:plasma membrane"/>
    <property type="evidence" value="ECO:0000318"/>
    <property type="project" value="GO_Central"/>
</dbReference>
<organism evidence="1 2">
    <name type="scientific">Trichomonas vaginalis (strain ATCC PRA-98 / G3)</name>
    <dbReference type="NCBI Taxonomy" id="412133"/>
    <lineage>
        <taxon>Eukaryota</taxon>
        <taxon>Metamonada</taxon>
        <taxon>Parabasalia</taxon>
        <taxon>Trichomonadida</taxon>
        <taxon>Trichomonadidae</taxon>
        <taxon>Trichomonas</taxon>
    </lineage>
</organism>
<dbReference type="OMA" id="IENCNIA"/>
<dbReference type="EMBL" id="DS113311">
    <property type="protein sequence ID" value="EAY11905.1"/>
    <property type="molecule type" value="Genomic_DNA"/>
</dbReference>